<dbReference type="GeneID" id="34559954"/>
<reference evidence="3 4" key="1">
    <citation type="submission" date="2016-09" db="EMBL/GenBank/DDBJ databases">
        <authorList>
            <person name="Capua I."/>
            <person name="De Benedictis P."/>
            <person name="Joannis T."/>
            <person name="Lombin L.H."/>
            <person name="Cattoli G."/>
        </authorList>
    </citation>
    <scope>NUCLEOTIDE SEQUENCE [LARGE SCALE GENOMIC DNA]</scope>
    <source>
        <strain evidence="3 4">IMI 309357</strain>
    </source>
</reference>
<dbReference type="RefSeq" id="XP_022475094.1">
    <property type="nucleotide sequence ID" value="XM_022618444.1"/>
</dbReference>
<protein>
    <recommendedName>
        <fullName evidence="5">Secreted protein</fullName>
    </recommendedName>
</protein>
<keyword evidence="4" id="KW-1185">Reference proteome</keyword>
<evidence type="ECO:0000313" key="4">
    <source>
        <dbReference type="Proteomes" id="UP000176998"/>
    </source>
</evidence>
<name>A0A1G4B9I3_9PEZI</name>
<dbReference type="EMBL" id="MJBS01000052">
    <property type="protein sequence ID" value="OHE97942.1"/>
    <property type="molecule type" value="Genomic_DNA"/>
</dbReference>
<feature type="compositionally biased region" description="Basic and acidic residues" evidence="1">
    <location>
        <begin position="178"/>
        <end position="190"/>
    </location>
</feature>
<feature type="signal peptide" evidence="2">
    <location>
        <begin position="1"/>
        <end position="18"/>
    </location>
</feature>
<keyword evidence="2" id="KW-0732">Signal</keyword>
<sequence>MWVVQPCWVWAPARLGWAGWMMVSLLLIDQDSPESARLPDRRDRARNGGSGRQRRHGSTTTAQDFCGRLPRRQAMSASHTGSPWTRPISTDGLSAKLNPLSLSTTNSLVFLVNFFPFKRMRKVGISHRPNFTNNENSPVSSLSADWGKPSQSGGDTIMGLGVMSFRRSARGSRPSKAGSKDRFHDVGRDKCQTSTSTSTFTTTWGSESGAGPYFSQATWLLWNLSFSSGEAEDVCAWHGNATRAHSRAQSTFVASQIESDSCSADGGQ</sequence>
<dbReference type="AlphaFoldDB" id="A0A1G4B9I3"/>
<feature type="region of interest" description="Disordered" evidence="1">
    <location>
        <begin position="168"/>
        <end position="190"/>
    </location>
</feature>
<feature type="region of interest" description="Disordered" evidence="1">
    <location>
        <begin position="35"/>
        <end position="67"/>
    </location>
</feature>
<accession>A0A1G4B9I3</accession>
<feature type="chain" id="PRO_5009602630" description="Secreted protein" evidence="2">
    <location>
        <begin position="19"/>
        <end position="268"/>
    </location>
</feature>
<proteinExistence type="predicted"/>
<evidence type="ECO:0008006" key="5">
    <source>
        <dbReference type="Google" id="ProtNLM"/>
    </source>
</evidence>
<evidence type="ECO:0000256" key="2">
    <source>
        <dbReference type="SAM" id="SignalP"/>
    </source>
</evidence>
<dbReference type="Proteomes" id="UP000176998">
    <property type="component" value="Unassembled WGS sequence"/>
</dbReference>
<evidence type="ECO:0000256" key="1">
    <source>
        <dbReference type="SAM" id="MobiDB-lite"/>
    </source>
</evidence>
<gene>
    <name evidence="3" type="ORF">CORC01_06805</name>
</gene>
<feature type="compositionally biased region" description="Basic and acidic residues" evidence="1">
    <location>
        <begin position="37"/>
        <end position="46"/>
    </location>
</feature>
<evidence type="ECO:0000313" key="3">
    <source>
        <dbReference type="EMBL" id="OHE97942.1"/>
    </source>
</evidence>
<organism evidence="3 4">
    <name type="scientific">Colletotrichum orchidophilum</name>
    <dbReference type="NCBI Taxonomy" id="1209926"/>
    <lineage>
        <taxon>Eukaryota</taxon>
        <taxon>Fungi</taxon>
        <taxon>Dikarya</taxon>
        <taxon>Ascomycota</taxon>
        <taxon>Pezizomycotina</taxon>
        <taxon>Sordariomycetes</taxon>
        <taxon>Hypocreomycetidae</taxon>
        <taxon>Glomerellales</taxon>
        <taxon>Glomerellaceae</taxon>
        <taxon>Colletotrichum</taxon>
    </lineage>
</organism>
<comment type="caution">
    <text evidence="3">The sequence shown here is derived from an EMBL/GenBank/DDBJ whole genome shotgun (WGS) entry which is preliminary data.</text>
</comment>